<dbReference type="PANTHER" id="PTHR48071">
    <property type="entry name" value="SRCR DOMAIN-CONTAINING PROTEIN"/>
    <property type="match status" value="1"/>
</dbReference>
<dbReference type="InterPro" id="IPR036772">
    <property type="entry name" value="SRCR-like_dom_sf"/>
</dbReference>
<feature type="disulfide bond" evidence="7">
    <location>
        <begin position="451"/>
        <end position="461"/>
    </location>
</feature>
<dbReference type="SMART" id="SM00202">
    <property type="entry name" value="SR"/>
    <property type="match status" value="5"/>
</dbReference>
<dbReference type="PRINTS" id="PR00258">
    <property type="entry name" value="SPERACTRCPTR"/>
</dbReference>
<keyword evidence="4" id="KW-0677">Repeat</keyword>
<feature type="disulfide bond" evidence="7">
    <location>
        <begin position="100"/>
        <end position="110"/>
    </location>
</feature>
<comment type="caution">
    <text evidence="10">The sequence shown here is derived from an EMBL/GenBank/DDBJ whole genome shotgun (WGS) entry which is preliminary data.</text>
</comment>
<feature type="domain" description="SRCR" evidence="9">
    <location>
        <begin position="31"/>
        <end position="134"/>
    </location>
</feature>
<evidence type="ECO:0000256" key="5">
    <source>
        <dbReference type="ARBA" id="ARBA00023157"/>
    </source>
</evidence>
<dbReference type="FunFam" id="3.10.250.10:FF:000004">
    <property type="entry name" value="Scavenger receptor cysteine-rich type 1 protein M130"/>
    <property type="match status" value="2"/>
</dbReference>
<feature type="disulfide bond" evidence="7">
    <location>
        <begin position="175"/>
        <end position="236"/>
    </location>
</feature>
<keyword evidence="8" id="KW-1133">Transmembrane helix</keyword>
<comment type="caution">
    <text evidence="7">Lacks conserved residue(s) required for the propagation of feature annotation.</text>
</comment>
<feature type="disulfide bond" evidence="7">
    <location>
        <begin position="705"/>
        <end position="769"/>
    </location>
</feature>
<feature type="domain" description="SRCR" evidence="9">
    <location>
        <begin position="680"/>
        <end position="780"/>
    </location>
</feature>
<reference evidence="10 11" key="1">
    <citation type="submission" date="2019-06" db="EMBL/GenBank/DDBJ databases">
        <title>Discovery of a novel chromosome fission-fusion reversal in muntjac.</title>
        <authorList>
            <person name="Mudd A.B."/>
            <person name="Bredeson J.V."/>
            <person name="Baum R."/>
            <person name="Hockemeyer D."/>
            <person name="Rokhsar D.S."/>
        </authorList>
    </citation>
    <scope>NUCLEOTIDE SEQUENCE [LARGE SCALE GENOMIC DNA]</scope>
    <source>
        <strain evidence="10">UCam_UCB_Mr</strain>
        <tissue evidence="10">Fibroblast cell line</tissue>
    </source>
</reference>
<dbReference type="PROSITE" id="PS50287">
    <property type="entry name" value="SRCR_2"/>
    <property type="match status" value="6"/>
</dbReference>
<dbReference type="Proteomes" id="UP000326062">
    <property type="component" value="Chromosome 1"/>
</dbReference>
<evidence type="ECO:0000313" key="11">
    <source>
        <dbReference type="Proteomes" id="UP000326062"/>
    </source>
</evidence>
<dbReference type="InterPro" id="IPR001190">
    <property type="entry name" value="SRCR"/>
</dbReference>
<dbReference type="SUPFAM" id="SSF56487">
    <property type="entry name" value="SRCR-like"/>
    <property type="match status" value="6"/>
</dbReference>
<evidence type="ECO:0000256" key="8">
    <source>
        <dbReference type="SAM" id="Phobius"/>
    </source>
</evidence>
<comment type="subcellular location">
    <subcellularLocation>
        <location evidence="1">Secreted</location>
    </subcellularLocation>
</comment>
<feature type="disulfide bond" evidence="7">
    <location>
        <begin position="206"/>
        <end position="216"/>
    </location>
</feature>
<organism evidence="10 11">
    <name type="scientific">Muntiacus reevesi</name>
    <name type="common">Reeves' muntjac</name>
    <name type="synonym">Cervus reevesi</name>
    <dbReference type="NCBI Taxonomy" id="9886"/>
    <lineage>
        <taxon>Eukaryota</taxon>
        <taxon>Metazoa</taxon>
        <taxon>Chordata</taxon>
        <taxon>Craniata</taxon>
        <taxon>Vertebrata</taxon>
        <taxon>Euteleostomi</taxon>
        <taxon>Mammalia</taxon>
        <taxon>Eutheria</taxon>
        <taxon>Laurasiatheria</taxon>
        <taxon>Artiodactyla</taxon>
        <taxon>Ruminantia</taxon>
        <taxon>Pecora</taxon>
        <taxon>Cervidae</taxon>
        <taxon>Muntiacinae</taxon>
        <taxon>Muntiacus</taxon>
    </lineage>
</organism>
<proteinExistence type="predicted"/>
<evidence type="ECO:0000313" key="10">
    <source>
        <dbReference type="EMBL" id="KAB0387618.1"/>
    </source>
</evidence>
<dbReference type="GO" id="GO:0005886">
    <property type="term" value="C:plasma membrane"/>
    <property type="evidence" value="ECO:0007669"/>
    <property type="project" value="TreeGrafter"/>
</dbReference>
<dbReference type="Pfam" id="PF00530">
    <property type="entry name" value="SRCR"/>
    <property type="match status" value="5"/>
</dbReference>
<dbReference type="PANTHER" id="PTHR48071:SF15">
    <property type="entry name" value="SRCR DOMAIN-CONTAINING PROTEIN"/>
    <property type="match status" value="1"/>
</dbReference>
<evidence type="ECO:0000256" key="3">
    <source>
        <dbReference type="ARBA" id="ARBA00022729"/>
    </source>
</evidence>
<evidence type="ECO:0000256" key="7">
    <source>
        <dbReference type="PROSITE-ProRule" id="PRU00196"/>
    </source>
</evidence>
<feature type="disulfide bond" evidence="7">
    <location>
        <begin position="718"/>
        <end position="779"/>
    </location>
</feature>
<dbReference type="EMBL" id="VCEB01000001">
    <property type="protein sequence ID" value="KAB0387618.1"/>
    <property type="molecule type" value="Genomic_DNA"/>
</dbReference>
<protein>
    <recommendedName>
        <fullName evidence="9">SRCR domain-containing protein</fullName>
    </recommendedName>
</protein>
<sequence>MGKLGPSSLGHIYREGRKQSLRRSVLGDLELRLKDGGHRCEGRVEVKHQEDWGTVNDYKWGLEEATVVCRQLGCGAAIDAPQGAHFGPAVGPIWYSVIYCRGTESAIMECSHSTVKDYRPEGLSHDQDAGAVCSGFVRLAGGEGPCSGRVEVHSGEDWTPVSDGNFTFLTAQVICAERGCGKVVSVLGHVPFRDSDSRVWAEEFRCEGKEPELWSCPRVPCPGGTCHHSGAVQVVCSENKTLLKPCLLLPMYTEVRLTKNGSSQCEGQVEMNFSGRWRALCASHWSLANANVVCRQLGCGVAVSTPRGPRFRFHCSGVEFFLWSCPVTVLGGPDCSHGNTASVICSGNQTQVLPPCNDSVSEPAGSVASDESAPYCSDSRQLRLVDGGGPCAGRVEILDQGSWGTICDDGWDLDDARVVCRQLGCGEALNATGSAHFGAGSGPIWLNDLNCTGKESHVWRCPSRGWGRHDCRHKQDAGVICSEFLALRMVSEDQQCAGWLEVFYNGTWGNSLAVGTVEVSTLLLLLEKPGLKNFVHYFARMGSIMDRNSRHPGIIDTFELHYIRSNLLNLFVSSTSPGVSSRDVGRRWPASRSEALSGFLTTGPLGKPFLFSCDENFGLLFPSPGDLPDPGVKPASPAFLGFVCMCVCVCVCVYICRCLYVCFYIFQGTLKSLLQHHSSKQLVDGSGSCSGRVEILDQGSWGTICDDGWDLDDARVVCRQLGCGGALNALKFAQLGQGSGPIWLDDLNCGGKESHVWRCPSRGWGRHDCEHAEDAGVVCSGIISGPLGTHSPWPLLHLDGKFTLIPSGFWRGMGSPRVEGGSGLPGRYLIFVDL</sequence>
<feature type="domain" description="SRCR" evidence="9">
    <location>
        <begin position="382"/>
        <end position="482"/>
    </location>
</feature>
<feature type="disulfide bond" evidence="7">
    <location>
        <begin position="315"/>
        <end position="325"/>
    </location>
</feature>
<gene>
    <name evidence="10" type="ORF">FD755_002574</name>
</gene>
<keyword evidence="8" id="KW-0812">Transmembrane</keyword>
<keyword evidence="6" id="KW-0325">Glycoprotein</keyword>
<evidence type="ECO:0000256" key="6">
    <source>
        <dbReference type="ARBA" id="ARBA00023180"/>
    </source>
</evidence>
<feature type="disulfide bond" evidence="7">
    <location>
        <begin position="749"/>
        <end position="759"/>
    </location>
</feature>
<dbReference type="GO" id="GO:0004252">
    <property type="term" value="F:serine-type endopeptidase activity"/>
    <property type="evidence" value="ECO:0007669"/>
    <property type="project" value="TreeGrafter"/>
</dbReference>
<keyword evidence="3" id="KW-0732">Signal</keyword>
<keyword evidence="2" id="KW-0964">Secreted</keyword>
<name>A0A5J5N4P1_MUNRE</name>
<keyword evidence="5 7" id="KW-1015">Disulfide bond</keyword>
<keyword evidence="11" id="KW-1185">Reference proteome</keyword>
<evidence type="ECO:0000259" key="9">
    <source>
        <dbReference type="PROSITE" id="PS50287"/>
    </source>
</evidence>
<evidence type="ECO:0000256" key="1">
    <source>
        <dbReference type="ARBA" id="ARBA00004613"/>
    </source>
</evidence>
<keyword evidence="8" id="KW-0472">Membrane</keyword>
<feature type="domain" description="SRCR" evidence="9">
    <location>
        <begin position="487"/>
        <end position="509"/>
    </location>
</feature>
<accession>A0A5J5N4P1</accession>
<feature type="domain" description="SRCR" evidence="9">
    <location>
        <begin position="255"/>
        <end position="346"/>
    </location>
</feature>
<feature type="disulfide bond" evidence="7">
    <location>
        <begin position="420"/>
        <end position="481"/>
    </location>
</feature>
<dbReference type="AlphaFoldDB" id="A0A5J5N4P1"/>
<dbReference type="Gene3D" id="3.10.250.10">
    <property type="entry name" value="SRCR-like domain"/>
    <property type="match status" value="5"/>
</dbReference>
<feature type="domain" description="SRCR" evidence="9">
    <location>
        <begin position="137"/>
        <end position="237"/>
    </location>
</feature>
<dbReference type="GO" id="GO:0031638">
    <property type="term" value="P:zymogen activation"/>
    <property type="evidence" value="ECO:0007669"/>
    <property type="project" value="TreeGrafter"/>
</dbReference>
<feature type="transmembrane region" description="Helical" evidence="8">
    <location>
        <begin position="639"/>
        <end position="666"/>
    </location>
</feature>
<feature type="disulfide bond" evidence="7">
    <location>
        <begin position="407"/>
        <end position="471"/>
    </location>
</feature>
<evidence type="ECO:0000256" key="2">
    <source>
        <dbReference type="ARBA" id="ARBA00022525"/>
    </source>
</evidence>
<dbReference type="PROSITE" id="PS00420">
    <property type="entry name" value="SRCR_1"/>
    <property type="match status" value="2"/>
</dbReference>
<evidence type="ECO:0000256" key="4">
    <source>
        <dbReference type="ARBA" id="ARBA00022737"/>
    </source>
</evidence>
<dbReference type="FunFam" id="3.10.250.10:FF:000009">
    <property type="entry name" value="WC1"/>
    <property type="match status" value="3"/>
</dbReference>